<proteinExistence type="predicted"/>
<dbReference type="EMBL" id="HBGS01013554">
    <property type="protein sequence ID" value="CAD9393822.1"/>
    <property type="molecule type" value="Transcribed_RNA"/>
</dbReference>
<feature type="transmembrane region" description="Helical" evidence="2">
    <location>
        <begin position="155"/>
        <end position="174"/>
    </location>
</feature>
<feature type="transmembrane region" description="Helical" evidence="2">
    <location>
        <begin position="128"/>
        <end position="149"/>
    </location>
</feature>
<gene>
    <name evidence="3" type="ORF">DSPE1174_LOCUS7158</name>
</gene>
<evidence type="ECO:0000256" key="2">
    <source>
        <dbReference type="SAM" id="Phobius"/>
    </source>
</evidence>
<keyword evidence="2" id="KW-0812">Transmembrane</keyword>
<reference evidence="3" key="1">
    <citation type="submission" date="2021-01" db="EMBL/GenBank/DDBJ databases">
        <authorList>
            <person name="Corre E."/>
            <person name="Pelletier E."/>
            <person name="Niang G."/>
            <person name="Scheremetjew M."/>
            <person name="Finn R."/>
            <person name="Kale V."/>
            <person name="Holt S."/>
            <person name="Cochrane G."/>
            <person name="Meng A."/>
            <person name="Brown T."/>
            <person name="Cohen L."/>
        </authorList>
    </citation>
    <scope>NUCLEOTIDE SEQUENCE</scope>
    <source>
        <strain evidence="3">CCMP1381</strain>
    </source>
</reference>
<keyword evidence="2" id="KW-1133">Transmembrane helix</keyword>
<feature type="compositionally biased region" description="Low complexity" evidence="1">
    <location>
        <begin position="221"/>
        <end position="235"/>
    </location>
</feature>
<accession>A0A7S2FHV0</accession>
<name>A0A7S2FHV0_9STRA</name>
<evidence type="ECO:0008006" key="4">
    <source>
        <dbReference type="Google" id="ProtNLM"/>
    </source>
</evidence>
<evidence type="ECO:0000313" key="3">
    <source>
        <dbReference type="EMBL" id="CAD9393822.1"/>
    </source>
</evidence>
<sequence length="282" mass="31445">MITADTQQLETRLKQLALQIREKEIAVFISNLSVLSTQSAFLTGLCFGGMNIPITWNKNDDSVDDFDLDYTHAFELCFFTCTSVGAGLNILTLSICSWCIIFGPGLAIRGPDGSMTRAAEGLYTERKYALRFFWAGVFFCLLSGVFLGFLKFDPLTASFICAIIILFSVFAVLYTRLVTRPRFSFSDMERKPNEILVSGYDPEVGMQSEKSKSIAFGSLSSSFSKKSGSGLSFGSNDENKRSSSFSKINWLQEKGLMSHAEAESRRKQLFLRTGEKILKTKK</sequence>
<dbReference type="AlphaFoldDB" id="A0A7S2FHV0"/>
<organism evidence="3">
    <name type="scientific">Octactis speculum</name>
    <dbReference type="NCBI Taxonomy" id="3111310"/>
    <lineage>
        <taxon>Eukaryota</taxon>
        <taxon>Sar</taxon>
        <taxon>Stramenopiles</taxon>
        <taxon>Ochrophyta</taxon>
        <taxon>Dictyochophyceae</taxon>
        <taxon>Dictyochales</taxon>
        <taxon>Dictyochaceae</taxon>
        <taxon>Octactis</taxon>
    </lineage>
</organism>
<feature type="transmembrane region" description="Helical" evidence="2">
    <location>
        <begin position="86"/>
        <end position="108"/>
    </location>
</feature>
<feature type="region of interest" description="Disordered" evidence="1">
    <location>
        <begin position="221"/>
        <end position="243"/>
    </location>
</feature>
<evidence type="ECO:0000256" key="1">
    <source>
        <dbReference type="SAM" id="MobiDB-lite"/>
    </source>
</evidence>
<keyword evidence="2" id="KW-0472">Membrane</keyword>
<protein>
    <recommendedName>
        <fullName evidence="4">Transmembrane protein</fullName>
    </recommendedName>
</protein>